<proteinExistence type="predicted"/>
<keyword evidence="2" id="KW-1185">Reference proteome</keyword>
<organism evidence="1 2">
    <name type="scientific">Pholiota conissans</name>
    <dbReference type="NCBI Taxonomy" id="109636"/>
    <lineage>
        <taxon>Eukaryota</taxon>
        <taxon>Fungi</taxon>
        <taxon>Dikarya</taxon>
        <taxon>Basidiomycota</taxon>
        <taxon>Agaricomycotina</taxon>
        <taxon>Agaricomycetes</taxon>
        <taxon>Agaricomycetidae</taxon>
        <taxon>Agaricales</taxon>
        <taxon>Agaricineae</taxon>
        <taxon>Strophariaceae</taxon>
        <taxon>Pholiota</taxon>
    </lineage>
</organism>
<gene>
    <name evidence="1" type="ORF">BDN70DRAFT_932090</name>
</gene>
<accession>A0A9P5Z229</accession>
<dbReference type="Gene3D" id="6.10.140.2220">
    <property type="match status" value="1"/>
</dbReference>
<sequence>MNTESRKVFKPTSAQSERYTYSSNTVHGCNKCLKKRQPGEPLLSVCKGCKCTRYCVSPYAIGEPLPRRVLLTFEQSRECQKADWEEHKSFCKKKKQALDTVENMDMTSLPPHIRNFQQHMLTVEDFVRAHTFTFQSALQEIATLAAPFDFRRKYVLVTMKERESGMHDGNPATRYEVLDMELRDNPVRYESGDTIMEEAFVQCVEPSYDDWEKMTTGNPLVWGQLVVMYRVGDNLPFPLPLALSKPYPAPKLFDRDHYMSTVKEFTGKGIVFRLIKNVRKQGVMEKSGENWVFREKTQQELRECSGVDVTGAFIDPLELLSSVVG</sequence>
<reference evidence="1" key="1">
    <citation type="submission" date="2020-11" db="EMBL/GenBank/DDBJ databases">
        <authorList>
            <consortium name="DOE Joint Genome Institute"/>
            <person name="Ahrendt S."/>
            <person name="Riley R."/>
            <person name="Andreopoulos W."/>
            <person name="Labutti K."/>
            <person name="Pangilinan J."/>
            <person name="Ruiz-Duenas F.J."/>
            <person name="Barrasa J.M."/>
            <person name="Sanchez-Garcia M."/>
            <person name="Camarero S."/>
            <person name="Miyauchi S."/>
            <person name="Serrano A."/>
            <person name="Linde D."/>
            <person name="Babiker R."/>
            <person name="Drula E."/>
            <person name="Ayuso-Fernandez I."/>
            <person name="Pacheco R."/>
            <person name="Padilla G."/>
            <person name="Ferreira P."/>
            <person name="Barriuso J."/>
            <person name="Kellner H."/>
            <person name="Castanera R."/>
            <person name="Alfaro M."/>
            <person name="Ramirez L."/>
            <person name="Pisabarro A.G."/>
            <person name="Kuo A."/>
            <person name="Tritt A."/>
            <person name="Lipzen A."/>
            <person name="He G."/>
            <person name="Yan M."/>
            <person name="Ng V."/>
            <person name="Cullen D."/>
            <person name="Martin F."/>
            <person name="Rosso M.-N."/>
            <person name="Henrissat B."/>
            <person name="Hibbett D."/>
            <person name="Martinez A.T."/>
            <person name="Grigoriev I.V."/>
        </authorList>
    </citation>
    <scope>NUCLEOTIDE SEQUENCE</scope>
    <source>
        <strain evidence="1">CIRM-BRFM 674</strain>
    </source>
</reference>
<dbReference type="EMBL" id="MU155202">
    <property type="protein sequence ID" value="KAF9479973.1"/>
    <property type="molecule type" value="Genomic_DNA"/>
</dbReference>
<comment type="caution">
    <text evidence="1">The sequence shown here is derived from an EMBL/GenBank/DDBJ whole genome shotgun (WGS) entry which is preliminary data.</text>
</comment>
<dbReference type="Proteomes" id="UP000807469">
    <property type="component" value="Unassembled WGS sequence"/>
</dbReference>
<dbReference type="OrthoDB" id="5231159at2759"/>
<name>A0A9P5Z229_9AGAR</name>
<dbReference type="AlphaFoldDB" id="A0A9P5Z229"/>
<evidence type="ECO:0000313" key="1">
    <source>
        <dbReference type="EMBL" id="KAF9479973.1"/>
    </source>
</evidence>
<protein>
    <recommendedName>
        <fullName evidence="3">MYND-type domain-containing protein</fullName>
    </recommendedName>
</protein>
<evidence type="ECO:0008006" key="3">
    <source>
        <dbReference type="Google" id="ProtNLM"/>
    </source>
</evidence>
<evidence type="ECO:0000313" key="2">
    <source>
        <dbReference type="Proteomes" id="UP000807469"/>
    </source>
</evidence>